<feature type="chain" id="PRO_5020653886" evidence="1">
    <location>
        <begin position="23"/>
        <end position="245"/>
    </location>
</feature>
<evidence type="ECO:0000256" key="1">
    <source>
        <dbReference type="SAM" id="SignalP"/>
    </source>
</evidence>
<name>A0A4U1L384_9SPHN</name>
<evidence type="ECO:0000313" key="3">
    <source>
        <dbReference type="Proteomes" id="UP000309138"/>
    </source>
</evidence>
<comment type="caution">
    <text evidence="2">The sequence shown here is derived from an EMBL/GenBank/DDBJ whole genome shotgun (WGS) entry which is preliminary data.</text>
</comment>
<dbReference type="Proteomes" id="UP000309138">
    <property type="component" value="Unassembled WGS sequence"/>
</dbReference>
<dbReference type="Gene3D" id="2.60.120.200">
    <property type="match status" value="1"/>
</dbReference>
<dbReference type="RefSeq" id="WP_136942634.1">
    <property type="nucleotide sequence ID" value="NZ_SWKR01000002.1"/>
</dbReference>
<proteinExistence type="predicted"/>
<accession>A0A4U1L384</accession>
<protein>
    <submittedName>
        <fullName evidence="2">Uncharacterized protein</fullName>
    </submittedName>
</protein>
<gene>
    <name evidence="2" type="ORF">FBR43_07845</name>
</gene>
<keyword evidence="1" id="KW-0732">Signal</keyword>
<reference evidence="2 3" key="1">
    <citation type="submission" date="2019-04" db="EMBL/GenBank/DDBJ databases">
        <authorList>
            <person name="Yang Y."/>
            <person name="Wei D."/>
        </authorList>
    </citation>
    <scope>NUCLEOTIDE SEQUENCE [LARGE SCALE GENOMIC DNA]</scope>
    <source>
        <strain evidence="2 3">L-1-4w-11</strain>
    </source>
</reference>
<keyword evidence="3" id="KW-1185">Reference proteome</keyword>
<feature type="signal peptide" evidence="1">
    <location>
        <begin position="1"/>
        <end position="22"/>
    </location>
</feature>
<dbReference type="EMBL" id="SWKR01000002">
    <property type="protein sequence ID" value="TKD50690.1"/>
    <property type="molecule type" value="Genomic_DNA"/>
</dbReference>
<sequence>MIRATLVASAAAAGGLALWATAEPRNDALSAGFREDFDRGLCIAPCPGAHWAIAQQEDGDVAVRSAPDRAGRALHANTRARRPGRVAKADLVARFVPIAPGTIVTVAFDLRIPAGRPRNSLQLVDLECASCGEAGNPGIRLYLRHGRLRIDRAKIGERHAWVRDDAPQIAPDRWHRIVWRTRIGDKRMGETRVLLDGAEVLAARGATTAALPRRHVDRVQIGITASSNDVPAEAWFDNVDIALSR</sequence>
<dbReference type="OrthoDB" id="7835462at2"/>
<dbReference type="AlphaFoldDB" id="A0A4U1L384"/>
<organism evidence="2 3">
    <name type="scientific">Sphingomonas baiyangensis</name>
    <dbReference type="NCBI Taxonomy" id="2572576"/>
    <lineage>
        <taxon>Bacteria</taxon>
        <taxon>Pseudomonadati</taxon>
        <taxon>Pseudomonadota</taxon>
        <taxon>Alphaproteobacteria</taxon>
        <taxon>Sphingomonadales</taxon>
        <taxon>Sphingomonadaceae</taxon>
        <taxon>Sphingomonas</taxon>
    </lineage>
</organism>
<evidence type="ECO:0000313" key="2">
    <source>
        <dbReference type="EMBL" id="TKD50690.1"/>
    </source>
</evidence>